<keyword evidence="9" id="KW-0009">Actin-binding</keyword>
<evidence type="ECO:0000256" key="10">
    <source>
        <dbReference type="ARBA" id="ARBA00023212"/>
    </source>
</evidence>
<feature type="coiled-coil region" evidence="12">
    <location>
        <begin position="597"/>
        <end position="625"/>
    </location>
</feature>
<evidence type="ECO:0000256" key="11">
    <source>
        <dbReference type="PROSITE-ProRule" id="PRU00192"/>
    </source>
</evidence>
<dbReference type="SUPFAM" id="SSF50044">
    <property type="entry name" value="SH3-domain"/>
    <property type="match status" value="1"/>
</dbReference>
<accession>A0A816EDA3</accession>
<evidence type="ECO:0000313" key="15">
    <source>
        <dbReference type="EMBL" id="CAF1646293.1"/>
    </source>
</evidence>
<dbReference type="SMART" id="SM00326">
    <property type="entry name" value="SH3"/>
    <property type="match status" value="1"/>
</dbReference>
<evidence type="ECO:0000256" key="6">
    <source>
        <dbReference type="ARBA" id="ARBA00022553"/>
    </source>
</evidence>
<keyword evidence="6" id="KW-0597">Phosphoprotein</keyword>
<keyword evidence="10" id="KW-0206">Cytoskeleton</keyword>
<feature type="non-terminal residue" evidence="15">
    <location>
        <position position="1"/>
    </location>
</feature>
<keyword evidence="4" id="KW-0117">Actin capping</keyword>
<organism evidence="15 16">
    <name type="scientific">Adineta ricciae</name>
    <name type="common">Rotifer</name>
    <dbReference type="NCBI Taxonomy" id="249248"/>
    <lineage>
        <taxon>Eukaryota</taxon>
        <taxon>Metazoa</taxon>
        <taxon>Spiralia</taxon>
        <taxon>Gnathifera</taxon>
        <taxon>Rotifera</taxon>
        <taxon>Eurotatoria</taxon>
        <taxon>Bdelloidea</taxon>
        <taxon>Adinetida</taxon>
        <taxon>Adinetidae</taxon>
        <taxon>Adineta</taxon>
    </lineage>
</organism>
<protein>
    <recommendedName>
        <fullName evidence="14">SH3 domain-containing protein</fullName>
    </recommendedName>
</protein>
<evidence type="ECO:0000256" key="3">
    <source>
        <dbReference type="ARBA" id="ARBA00022443"/>
    </source>
</evidence>
<sequence>INVHLLITMDTDQPEPIVTNGHSHVADSEAPQPTADKPNADSMAEIGDVIDGREIQVLETAEDIQARREQVLTRFAHFKEAAKYRRDKLEDSREYQYFKRDADELEMWINEKIQMCSHDDTYRDSTSVQAKIQKHEAFEEEVAAHHNAVVRLDEEGAFKISRGHFASTAIQARLDEIHRLWQLLLKRLQEKSARLQLARKLEQFFRDCDEFIFWMRDKESFVLSEDFGKDLQSVQNLQRKHDSVERDISVVQEKVENLRKEGARIQQDVPEGADQIEKRLADMIQAWDGLRTKSDERKTVLNESFRLHHFLSEFRDLMSWALDMEAHLSSDELAKDVSGAEALVERHSEFKGEIDARKDSFANVQRIGNNLIQQDHYAKNDIELKLQELLGQQAKLDQLWSQRLMLLQDCMHLQLFLRDIDQALTWIQKQDQYLVQNSNDIDSCQTLDDCEGLIKKYDDFEKLLQAQEEKGKALDEFGRDLLNAGHYNSDLIQEKLDLLYQSRISLLEKINTKRRLLQNTLNYYTFERDCDELKLWAKEKLKMALTRDYLDTANINIKCQKHQQFLNELAAYQPKMDTVILTGQKLIDEQHGQTQNINQHLTELEDILNRLVEAANEKSDRLKEATDGQTYMRALEEVDMWINDVENTLTNDDYGKDMTSVQNLQKKQQLLENEFSLKKDRIDQLSKDAEHFQQIGHFDSNNILKKQIQLVTRFQSLLEPLQHKKEKLSASAEFQRLLHNIEDEEAWIREKEPSIMSTNRGRDLIGVQNLLRKHQALMGELQNHEAQVRTVCNEGEDMINQGHFASADIKKHIVNLQSKWQNLKEVSVQRKHDLEDSLQAQQYFSDAKEVESWIHEKEPIAQSADYGRDEDSCNALYKKHQQLFNDIKAFEQTELEDLRQKAQKCHQPEKPLVSDDLTGQRQKVLSLYDYAEKTPREISMRKGDTLTLLNASNKDWWKVELNDRQGFVPATYLKKIEKEPISMNEQERLDEYTVSSRQQQIEKQYANLLTICQQRLEKLAEASDAYKLMREAADLVVWINDKERIASEESLGKGPDDVEELQRRFDEFQKELRTNELRLVRLNSIAEKLLQLGRTDAALKIQIDINNLNRKWDDLKKNAEEREQQLLSAYEVQRFTRDAEEAQDWIS</sequence>
<dbReference type="CDD" id="cd00176">
    <property type="entry name" value="SPEC"/>
    <property type="match status" value="6"/>
</dbReference>
<evidence type="ECO:0000256" key="9">
    <source>
        <dbReference type="ARBA" id="ARBA00023203"/>
    </source>
</evidence>
<name>A0A816EDA3_ADIRI</name>
<dbReference type="EMBL" id="CAJNOR010009609">
    <property type="protein sequence ID" value="CAF1646293.1"/>
    <property type="molecule type" value="Genomic_DNA"/>
</dbReference>
<dbReference type="FunFam" id="1.20.58.60:FF:000020">
    <property type="entry name" value="Spectrin alpha chain, non-erythrocytic 1"/>
    <property type="match status" value="3"/>
</dbReference>
<dbReference type="GO" id="GO:0005516">
    <property type="term" value="F:calmodulin binding"/>
    <property type="evidence" value="ECO:0007669"/>
    <property type="project" value="UniProtKB-KW"/>
</dbReference>
<dbReference type="Pfam" id="PF00435">
    <property type="entry name" value="Spectrin"/>
    <property type="match status" value="9"/>
</dbReference>
<dbReference type="SMART" id="SM00150">
    <property type="entry name" value="SPEC"/>
    <property type="match status" value="9"/>
</dbReference>
<dbReference type="InterPro" id="IPR018159">
    <property type="entry name" value="Spectrin/alpha-actinin"/>
</dbReference>
<dbReference type="InterPro" id="IPR036028">
    <property type="entry name" value="SH3-like_dom_sf"/>
</dbReference>
<dbReference type="FunFam" id="1.20.58.60:FF:000013">
    <property type="entry name" value="Spectrin alpha chain, non-erythrocytic 1"/>
    <property type="match status" value="1"/>
</dbReference>
<evidence type="ECO:0000256" key="2">
    <source>
        <dbReference type="ARBA" id="ARBA00006826"/>
    </source>
</evidence>
<dbReference type="InterPro" id="IPR001452">
    <property type="entry name" value="SH3_domain"/>
</dbReference>
<dbReference type="Gene3D" id="2.30.30.40">
    <property type="entry name" value="SH3 Domains"/>
    <property type="match status" value="1"/>
</dbReference>
<dbReference type="Gene3D" id="1.20.5.170">
    <property type="match status" value="1"/>
</dbReference>
<dbReference type="GO" id="GO:0005737">
    <property type="term" value="C:cytoplasm"/>
    <property type="evidence" value="ECO:0007669"/>
    <property type="project" value="UniProtKB-ARBA"/>
</dbReference>
<dbReference type="Proteomes" id="UP000663828">
    <property type="component" value="Unassembled WGS sequence"/>
</dbReference>
<keyword evidence="3 11" id="KW-0728">SH3 domain</keyword>
<dbReference type="GO" id="GO:0051693">
    <property type="term" value="P:actin filament capping"/>
    <property type="evidence" value="ECO:0007669"/>
    <property type="project" value="UniProtKB-KW"/>
</dbReference>
<feature type="non-terminal residue" evidence="15">
    <location>
        <position position="1147"/>
    </location>
</feature>
<evidence type="ECO:0000256" key="5">
    <source>
        <dbReference type="ARBA" id="ARBA00022490"/>
    </source>
</evidence>
<dbReference type="GO" id="GO:0003779">
    <property type="term" value="F:actin binding"/>
    <property type="evidence" value="ECO:0007669"/>
    <property type="project" value="UniProtKB-KW"/>
</dbReference>
<feature type="domain" description="SH3" evidence="14">
    <location>
        <begin position="919"/>
        <end position="978"/>
    </location>
</feature>
<comment type="similarity">
    <text evidence="2">Belongs to the spectrin family.</text>
</comment>
<dbReference type="PROSITE" id="PS50002">
    <property type="entry name" value="SH3"/>
    <property type="match status" value="1"/>
</dbReference>
<evidence type="ECO:0000256" key="4">
    <source>
        <dbReference type="ARBA" id="ARBA00022467"/>
    </source>
</evidence>
<dbReference type="GO" id="GO:0005856">
    <property type="term" value="C:cytoskeleton"/>
    <property type="evidence" value="ECO:0007669"/>
    <property type="project" value="UniProtKB-SubCell"/>
</dbReference>
<dbReference type="InterPro" id="IPR002017">
    <property type="entry name" value="Spectrin_repeat"/>
</dbReference>
<keyword evidence="16" id="KW-1185">Reference proteome</keyword>
<feature type="region of interest" description="Disordered" evidence="13">
    <location>
        <begin position="12"/>
        <end position="41"/>
    </location>
</feature>
<dbReference type="InterPro" id="IPR035825">
    <property type="entry name" value="Alpha_Spectrin_SH3"/>
</dbReference>
<gene>
    <name evidence="15" type="ORF">XAT740_LOCUS54188</name>
</gene>
<keyword evidence="8" id="KW-0112">Calmodulin-binding</keyword>
<dbReference type="CDD" id="cd11808">
    <property type="entry name" value="SH3_Alpha_Spectrin"/>
    <property type="match status" value="1"/>
</dbReference>
<evidence type="ECO:0000256" key="7">
    <source>
        <dbReference type="ARBA" id="ARBA00022737"/>
    </source>
</evidence>
<dbReference type="PANTHER" id="PTHR11915">
    <property type="entry name" value="SPECTRIN/FILAMIN RELATED CYTOSKELETAL PROTEIN"/>
    <property type="match status" value="1"/>
</dbReference>
<reference evidence="15" key="1">
    <citation type="submission" date="2021-02" db="EMBL/GenBank/DDBJ databases">
        <authorList>
            <person name="Nowell W R."/>
        </authorList>
    </citation>
    <scope>NUCLEOTIDE SEQUENCE</scope>
</reference>
<dbReference type="SUPFAM" id="SSF46966">
    <property type="entry name" value="Spectrin repeat"/>
    <property type="match status" value="7"/>
</dbReference>
<dbReference type="PRINTS" id="PR00452">
    <property type="entry name" value="SH3DOMAIN"/>
</dbReference>
<dbReference type="Gene3D" id="1.20.58.60">
    <property type="match status" value="9"/>
</dbReference>
<evidence type="ECO:0000256" key="13">
    <source>
        <dbReference type="SAM" id="MobiDB-lite"/>
    </source>
</evidence>
<dbReference type="Pfam" id="PF07653">
    <property type="entry name" value="SH3_2"/>
    <property type="match status" value="1"/>
</dbReference>
<keyword evidence="7" id="KW-0677">Repeat</keyword>
<evidence type="ECO:0000256" key="8">
    <source>
        <dbReference type="ARBA" id="ARBA00022860"/>
    </source>
</evidence>
<keyword evidence="12" id="KW-0175">Coiled coil</keyword>
<evidence type="ECO:0000256" key="12">
    <source>
        <dbReference type="SAM" id="Coils"/>
    </source>
</evidence>
<dbReference type="PRINTS" id="PR01887">
    <property type="entry name" value="SPECTRNALPHA"/>
</dbReference>
<evidence type="ECO:0000256" key="1">
    <source>
        <dbReference type="ARBA" id="ARBA00004245"/>
    </source>
</evidence>
<keyword evidence="5" id="KW-0963">Cytoplasm</keyword>
<comment type="subcellular location">
    <subcellularLocation>
        <location evidence="1">Cytoplasm</location>
        <location evidence="1">Cytoskeleton</location>
    </subcellularLocation>
</comment>
<comment type="caution">
    <text evidence="15">The sequence shown here is derived from an EMBL/GenBank/DDBJ whole genome shotgun (WGS) entry which is preliminary data.</text>
</comment>
<dbReference type="AlphaFoldDB" id="A0A816EDA3"/>
<feature type="coiled-coil region" evidence="12">
    <location>
        <begin position="234"/>
        <end position="268"/>
    </location>
</feature>
<evidence type="ECO:0000313" key="16">
    <source>
        <dbReference type="Proteomes" id="UP000663828"/>
    </source>
</evidence>
<proteinExistence type="inferred from homology"/>
<evidence type="ECO:0000259" key="14">
    <source>
        <dbReference type="PROSITE" id="PS50002"/>
    </source>
</evidence>